<dbReference type="GO" id="GO:0031369">
    <property type="term" value="F:translation initiation factor binding"/>
    <property type="evidence" value="ECO:0007669"/>
    <property type="project" value="TreeGrafter"/>
</dbReference>
<keyword evidence="6" id="KW-0811">Translocation</keyword>
<comment type="caution">
    <text evidence="14">The sequence shown here is derived from an EMBL/GenBank/DDBJ whole genome shotgun (WGS) entry which is preliminary data.</text>
</comment>
<feature type="compositionally biased region" description="Polar residues" evidence="13">
    <location>
        <begin position="176"/>
        <end position="187"/>
    </location>
</feature>
<comment type="subcellular location">
    <subcellularLocation>
        <location evidence="1">Nucleus</location>
        <location evidence="1">Nuclear pore complex</location>
    </subcellularLocation>
</comment>
<evidence type="ECO:0000313" key="15">
    <source>
        <dbReference type="Proteomes" id="UP000440578"/>
    </source>
</evidence>
<dbReference type="Gene3D" id="1.25.40.510">
    <property type="entry name" value="GLE1-like"/>
    <property type="match status" value="1"/>
</dbReference>
<evidence type="ECO:0000256" key="8">
    <source>
        <dbReference type="ARBA" id="ARBA00023242"/>
    </source>
</evidence>
<dbReference type="GO" id="GO:0000822">
    <property type="term" value="F:inositol hexakisphosphate binding"/>
    <property type="evidence" value="ECO:0007669"/>
    <property type="project" value="TreeGrafter"/>
</dbReference>
<dbReference type="Pfam" id="PF07817">
    <property type="entry name" value="GLE1"/>
    <property type="match status" value="1"/>
</dbReference>
<keyword evidence="8" id="KW-0539">Nucleus</keyword>
<dbReference type="Proteomes" id="UP000440578">
    <property type="component" value="Unassembled WGS sequence"/>
</dbReference>
<dbReference type="InterPro" id="IPR038506">
    <property type="entry name" value="GLE1-like_sf"/>
</dbReference>
<evidence type="ECO:0000256" key="9">
    <source>
        <dbReference type="ARBA" id="ARBA00024680"/>
    </source>
</evidence>
<feature type="region of interest" description="Disordered" evidence="13">
    <location>
        <begin position="210"/>
        <end position="238"/>
    </location>
</feature>
<evidence type="ECO:0000256" key="1">
    <source>
        <dbReference type="ARBA" id="ARBA00004567"/>
    </source>
</evidence>
<evidence type="ECO:0000256" key="10">
    <source>
        <dbReference type="ARBA" id="ARBA00026227"/>
    </source>
</evidence>
<reference evidence="14 15" key="1">
    <citation type="submission" date="2019-07" db="EMBL/GenBank/DDBJ databases">
        <title>Draft genome assembly of a fouling barnacle, Amphibalanus amphitrite (Darwin, 1854): The first reference genome for Thecostraca.</title>
        <authorList>
            <person name="Kim W."/>
        </authorList>
    </citation>
    <scope>NUCLEOTIDE SEQUENCE [LARGE SCALE GENOMIC DNA]</scope>
    <source>
        <strain evidence="14">SNU_AA5</strain>
        <tissue evidence="14">Soma without cirri and trophi</tissue>
    </source>
</reference>
<accession>A0A6A4WVF3</accession>
<feature type="compositionally biased region" description="Basic and acidic residues" evidence="13">
    <location>
        <begin position="122"/>
        <end position="174"/>
    </location>
</feature>
<comment type="similarity">
    <text evidence="2">Belongs to the GLE1 family.</text>
</comment>
<evidence type="ECO:0000256" key="12">
    <source>
        <dbReference type="ARBA" id="ARBA00030897"/>
    </source>
</evidence>
<keyword evidence="7" id="KW-0906">Nuclear pore complex</keyword>
<dbReference type="EMBL" id="VIIS01000259">
    <property type="protein sequence ID" value="KAF0311137.1"/>
    <property type="molecule type" value="Genomic_DNA"/>
</dbReference>
<sequence>MRPNPTSGSMSVTEQLQRTPRGRLKYDRHRVCLQSFEDVLDEIHSEMESLQVRVAVPRSPADYSSPPSFGLASSDEEDGNTPLHPRVTRMTCRGPWSPRASGSVSKPTRQSSASVGSATKSPDGRNESRVEEKSERSVEKDNEQTVRRNIETSFQRNREEDQSPERGVDEEKQKQRTSTPRQGSTPTPFTPRTFDKLIHDERQRHLEQAKDLSERVQAAVQQQQADEEERRRKSAEQRANLDRMVAAQKEMRAIVSQVFTSIKGCADISRLQDGPAAGQVERLKQLLSAMDRLSTAPPAELDVPEAERAVAEATELARKITAVVDEINAAAQAAKDAKAAAAAAATAAATAAAAAQPAAAPVAVQPSTGPGQLGDAVLPEDNTRYEQVQKAAAEFRAQFASLLADPALKKFKFDCQKAVNTPINAISPVSTAHLRDKLDKLRQLLRGQPVAVAGGQVSAASHPNGVAFCLDLVAKKFVRQGEDVVSSKPAAAFALAAVLLALQLEFPQLTELTVAHCQARCPYLVPMYPQQLDGDTNEQYYRKLGYDYVDGVVEKQDKFLKRMSGIARLYVALLIARPPQHTPAPPPGAVPARPLGVKHLWRWLAAIVNLEPRADVTASILYDALEVGGSTLSAAYGTQFVKLVKLLRTQYLPRVQQVTPSGCGGPVVRLEQQLQRIVTTGRVPPPQGELKLYNW</sequence>
<dbReference type="InterPro" id="IPR012476">
    <property type="entry name" value="GLE1"/>
</dbReference>
<evidence type="ECO:0000256" key="5">
    <source>
        <dbReference type="ARBA" id="ARBA00022927"/>
    </source>
</evidence>
<protein>
    <recommendedName>
        <fullName evidence="10">mRNA export factor GLE1</fullName>
    </recommendedName>
    <alternativeName>
        <fullName evidence="12">GLE1 RNA export mediator</fullName>
    </alternativeName>
    <alternativeName>
        <fullName evidence="11">Nucleoporin GLE1</fullName>
    </alternativeName>
</protein>
<evidence type="ECO:0000256" key="7">
    <source>
        <dbReference type="ARBA" id="ARBA00023132"/>
    </source>
</evidence>
<keyword evidence="4" id="KW-0509">mRNA transport</keyword>
<feature type="compositionally biased region" description="Low complexity" evidence="13">
    <location>
        <begin position="215"/>
        <end position="224"/>
    </location>
</feature>
<dbReference type="AlphaFoldDB" id="A0A6A4WVF3"/>
<evidence type="ECO:0000256" key="2">
    <source>
        <dbReference type="ARBA" id="ARBA00011056"/>
    </source>
</evidence>
<comment type="function">
    <text evidence="9">Required for the export of mRNAs containing poly(A) tails from the nucleus into the cytoplasm. May be involved in the terminal step of the mRNA transport through the nuclear pore complex (NPC).</text>
</comment>
<evidence type="ECO:0000313" key="14">
    <source>
        <dbReference type="EMBL" id="KAF0311137.1"/>
    </source>
</evidence>
<evidence type="ECO:0000256" key="11">
    <source>
        <dbReference type="ARBA" id="ARBA00029983"/>
    </source>
</evidence>
<dbReference type="GO" id="GO:0044614">
    <property type="term" value="C:nuclear pore cytoplasmic filaments"/>
    <property type="evidence" value="ECO:0007669"/>
    <property type="project" value="TreeGrafter"/>
</dbReference>
<evidence type="ECO:0000256" key="6">
    <source>
        <dbReference type="ARBA" id="ARBA00023010"/>
    </source>
</evidence>
<name>A0A6A4WVF3_AMPAM</name>
<evidence type="ECO:0000256" key="3">
    <source>
        <dbReference type="ARBA" id="ARBA00022448"/>
    </source>
</evidence>
<dbReference type="GO" id="GO:0005737">
    <property type="term" value="C:cytoplasm"/>
    <property type="evidence" value="ECO:0007669"/>
    <property type="project" value="TreeGrafter"/>
</dbReference>
<proteinExistence type="inferred from homology"/>
<feature type="compositionally biased region" description="Basic and acidic residues" evidence="13">
    <location>
        <begin position="228"/>
        <end position="238"/>
    </location>
</feature>
<dbReference type="GO" id="GO:0005543">
    <property type="term" value="F:phospholipid binding"/>
    <property type="evidence" value="ECO:0007669"/>
    <property type="project" value="TreeGrafter"/>
</dbReference>
<keyword evidence="3" id="KW-0813">Transport</keyword>
<organism evidence="14 15">
    <name type="scientific">Amphibalanus amphitrite</name>
    <name type="common">Striped barnacle</name>
    <name type="synonym">Balanus amphitrite</name>
    <dbReference type="NCBI Taxonomy" id="1232801"/>
    <lineage>
        <taxon>Eukaryota</taxon>
        <taxon>Metazoa</taxon>
        <taxon>Ecdysozoa</taxon>
        <taxon>Arthropoda</taxon>
        <taxon>Crustacea</taxon>
        <taxon>Multicrustacea</taxon>
        <taxon>Cirripedia</taxon>
        <taxon>Thoracica</taxon>
        <taxon>Thoracicalcarea</taxon>
        <taxon>Balanomorpha</taxon>
        <taxon>Balanoidea</taxon>
        <taxon>Balanidae</taxon>
        <taxon>Amphibalaninae</taxon>
        <taxon>Amphibalanus</taxon>
    </lineage>
</organism>
<keyword evidence="5" id="KW-0653">Protein transport</keyword>
<keyword evidence="15" id="KW-1185">Reference proteome</keyword>
<feature type="compositionally biased region" description="Polar residues" evidence="13">
    <location>
        <begin position="1"/>
        <end position="18"/>
    </location>
</feature>
<dbReference type="PANTHER" id="PTHR12960:SF0">
    <property type="entry name" value="MRNA EXPORT FACTOR GLE1"/>
    <property type="match status" value="1"/>
</dbReference>
<dbReference type="PANTHER" id="PTHR12960">
    <property type="entry name" value="GLE-1-RELATED"/>
    <property type="match status" value="1"/>
</dbReference>
<feature type="compositionally biased region" description="Polar residues" evidence="13">
    <location>
        <begin position="100"/>
        <end position="120"/>
    </location>
</feature>
<evidence type="ECO:0000256" key="4">
    <source>
        <dbReference type="ARBA" id="ARBA00022816"/>
    </source>
</evidence>
<dbReference type="GO" id="GO:0015031">
    <property type="term" value="P:protein transport"/>
    <property type="evidence" value="ECO:0007669"/>
    <property type="project" value="UniProtKB-KW"/>
</dbReference>
<dbReference type="OrthoDB" id="420884at2759"/>
<evidence type="ECO:0000256" key="13">
    <source>
        <dbReference type="SAM" id="MobiDB-lite"/>
    </source>
</evidence>
<feature type="region of interest" description="Disordered" evidence="13">
    <location>
        <begin position="1"/>
        <end position="25"/>
    </location>
</feature>
<dbReference type="GO" id="GO:0016973">
    <property type="term" value="P:poly(A)+ mRNA export from nucleus"/>
    <property type="evidence" value="ECO:0007669"/>
    <property type="project" value="InterPro"/>
</dbReference>
<feature type="region of interest" description="Disordered" evidence="13">
    <location>
        <begin position="58"/>
        <end position="193"/>
    </location>
</feature>
<gene>
    <name evidence="14" type="primary">Gle1</name>
    <name evidence="14" type="ORF">FJT64_001849</name>
</gene>